<dbReference type="PANTHER" id="PTHR24421">
    <property type="entry name" value="NITRATE/NITRITE SENSOR PROTEIN NARX-RELATED"/>
    <property type="match status" value="1"/>
</dbReference>
<feature type="compositionally biased region" description="Polar residues" evidence="18">
    <location>
        <begin position="1"/>
        <end position="11"/>
    </location>
</feature>
<keyword evidence="12" id="KW-0067">ATP-binding</keyword>
<dbReference type="SUPFAM" id="SSF55874">
    <property type="entry name" value="ATPase domain of HSP90 chaperone/DNA topoisomerase II/histidine kinase"/>
    <property type="match status" value="1"/>
</dbReference>
<feature type="region of interest" description="Disordered" evidence="18">
    <location>
        <begin position="1"/>
        <end position="22"/>
    </location>
</feature>
<comment type="function">
    <text evidence="16">Member of the two-component regulatory system NreB/NreC involved in the control of dissimilatory nitrate/nitrite reduction in response to oxygen. NreB functions as a direct oxygen sensor histidine kinase which is autophosphorylated, in the absence of oxygen, probably at the conserved histidine residue, and transfers its phosphate group probably to a conserved aspartate residue of NreC. NreB/NreC activates the expression of the nitrate (narGHJI) and nitrite (nir) reductase operons, as well as the putative nitrate transporter gene narT.</text>
</comment>
<evidence type="ECO:0000256" key="14">
    <source>
        <dbReference type="ARBA" id="ARBA00023012"/>
    </source>
</evidence>
<comment type="cofactor">
    <cofactor evidence="2">
        <name>[4Fe-4S] cluster</name>
        <dbReference type="ChEBI" id="CHEBI:49883"/>
    </cofactor>
</comment>
<evidence type="ECO:0000256" key="3">
    <source>
        <dbReference type="ARBA" id="ARBA00004496"/>
    </source>
</evidence>
<gene>
    <name evidence="21" type="ORF">D3230_01080</name>
</gene>
<keyword evidence="15" id="KW-0411">Iron-sulfur</keyword>
<evidence type="ECO:0000256" key="13">
    <source>
        <dbReference type="ARBA" id="ARBA00023004"/>
    </source>
</evidence>
<proteinExistence type="predicted"/>
<dbReference type="InterPro" id="IPR011712">
    <property type="entry name" value="Sig_transdc_His_kin_sub3_dim/P"/>
</dbReference>
<evidence type="ECO:0000256" key="12">
    <source>
        <dbReference type="ARBA" id="ARBA00022840"/>
    </source>
</evidence>
<evidence type="ECO:0000256" key="18">
    <source>
        <dbReference type="SAM" id="MobiDB-lite"/>
    </source>
</evidence>
<dbReference type="InterPro" id="IPR050482">
    <property type="entry name" value="Sensor_HK_TwoCompSys"/>
</dbReference>
<evidence type="ECO:0000313" key="22">
    <source>
        <dbReference type="Proteomes" id="UP001645859"/>
    </source>
</evidence>
<keyword evidence="19" id="KW-0472">Membrane</keyword>
<evidence type="ECO:0000256" key="8">
    <source>
        <dbReference type="ARBA" id="ARBA00022553"/>
    </source>
</evidence>
<dbReference type="PRINTS" id="PR00344">
    <property type="entry name" value="BCTRLSENSOR"/>
</dbReference>
<keyword evidence="6" id="KW-0004">4Fe-4S</keyword>
<keyword evidence="19" id="KW-0812">Transmembrane</keyword>
<evidence type="ECO:0000256" key="10">
    <source>
        <dbReference type="ARBA" id="ARBA00022741"/>
    </source>
</evidence>
<keyword evidence="14" id="KW-0902">Two-component regulatory system</keyword>
<dbReference type="RefSeq" id="WP_202343157.1">
    <property type="nucleotide sequence ID" value="NZ_BAAAPI010000016.1"/>
</dbReference>
<dbReference type="InterPro" id="IPR023606">
    <property type="entry name" value="CoA-Trfase_III_dom_1_sf"/>
</dbReference>
<keyword evidence="10" id="KW-0547">Nucleotide-binding</keyword>
<evidence type="ECO:0000256" key="7">
    <source>
        <dbReference type="ARBA" id="ARBA00022490"/>
    </source>
</evidence>
<dbReference type="SMART" id="SM00387">
    <property type="entry name" value="HATPase_c"/>
    <property type="match status" value="1"/>
</dbReference>
<dbReference type="InterPro" id="IPR036890">
    <property type="entry name" value="HATPase_C_sf"/>
</dbReference>
<evidence type="ECO:0000256" key="15">
    <source>
        <dbReference type="ARBA" id="ARBA00023014"/>
    </source>
</evidence>
<keyword evidence="8" id="KW-0597">Phosphoprotein</keyword>
<dbReference type="CDD" id="cd16917">
    <property type="entry name" value="HATPase_UhpB-NarQ-NarX-like"/>
    <property type="match status" value="1"/>
</dbReference>
<evidence type="ECO:0000256" key="1">
    <source>
        <dbReference type="ARBA" id="ARBA00000085"/>
    </source>
</evidence>
<keyword evidence="15" id="KW-0479">Metal-binding</keyword>
<dbReference type="PANTHER" id="PTHR24421:SF10">
    <property type="entry name" value="NITRATE_NITRITE SENSOR PROTEIN NARQ"/>
    <property type="match status" value="1"/>
</dbReference>
<evidence type="ECO:0000256" key="9">
    <source>
        <dbReference type="ARBA" id="ARBA00022679"/>
    </source>
</evidence>
<keyword evidence="11" id="KW-0418">Kinase</keyword>
<dbReference type="EMBL" id="QYAC01000001">
    <property type="protein sequence ID" value="MBL3677900.1"/>
    <property type="molecule type" value="Genomic_DNA"/>
</dbReference>
<sequence length="442" mass="46710">MTAAQTEQQAGPDTPNPGAPREFEPVLPRAAWQQWFADRPRIADVFVIVACTVPTVIALTVNTLPHAWAGVVCAVGVGVALWWRRSHPMTVLLIIVFLGSINPVAAIAAAPALWERCFGLYALATQRRLRTAVLGFFASEAVVLAATGIMTLLGLRDRWPILPLQPTVLAAIAIGVAVRASRARREALAVLVAAREDRAAAAERSRITAEMHDVVAHSVTVMVALAGGASAGWEKHPERARQALDQLGAVGAQTLQEMQRILRVLRTSDAGLDGQLEASGHNVPDLGELVEGFRAAGLPVRLAEETAEAVAAGAPASEATASDTMPNDPALRTTVFRIVQESLTNALRYARGATLVEVRVMHAAEEVIVTVTDNGRGSEAEGHGSARDLNSRQGAGYGLAAMRERAAAFGGSLAAGPIPRTAASPSRGWRVRVVLPRDGDRA</sequence>
<evidence type="ECO:0000256" key="6">
    <source>
        <dbReference type="ARBA" id="ARBA00022485"/>
    </source>
</evidence>
<evidence type="ECO:0000256" key="16">
    <source>
        <dbReference type="ARBA" id="ARBA00024827"/>
    </source>
</evidence>
<keyword evidence="7" id="KW-0963">Cytoplasm</keyword>
<evidence type="ECO:0000256" key="17">
    <source>
        <dbReference type="ARBA" id="ARBA00030800"/>
    </source>
</evidence>
<dbReference type="Gene3D" id="1.20.5.1930">
    <property type="match status" value="1"/>
</dbReference>
<accession>A0ABS1SBM3</accession>
<keyword evidence="22" id="KW-1185">Reference proteome</keyword>
<feature type="transmembrane region" description="Helical" evidence="19">
    <location>
        <begin position="90"/>
        <end position="114"/>
    </location>
</feature>
<dbReference type="InterPro" id="IPR003594">
    <property type="entry name" value="HATPase_dom"/>
</dbReference>
<keyword evidence="9" id="KW-0808">Transferase</keyword>
<dbReference type="Gene3D" id="3.30.565.10">
    <property type="entry name" value="Histidine kinase-like ATPase, C-terminal domain"/>
    <property type="match status" value="1"/>
</dbReference>
<evidence type="ECO:0000256" key="5">
    <source>
        <dbReference type="ARBA" id="ARBA00017322"/>
    </source>
</evidence>
<dbReference type="EC" id="2.7.13.3" evidence="4"/>
<feature type="transmembrane region" description="Helical" evidence="19">
    <location>
        <begin position="42"/>
        <end position="61"/>
    </location>
</feature>
<evidence type="ECO:0000259" key="20">
    <source>
        <dbReference type="SMART" id="SM00387"/>
    </source>
</evidence>
<comment type="catalytic activity">
    <reaction evidence="1">
        <text>ATP + protein L-histidine = ADP + protein N-phospho-L-histidine.</text>
        <dbReference type="EC" id="2.7.13.3"/>
    </reaction>
</comment>
<feature type="transmembrane region" description="Helical" evidence="19">
    <location>
        <begin position="67"/>
        <end position="83"/>
    </location>
</feature>
<comment type="subcellular location">
    <subcellularLocation>
        <location evidence="3">Cytoplasm</location>
    </subcellularLocation>
</comment>
<evidence type="ECO:0000256" key="2">
    <source>
        <dbReference type="ARBA" id="ARBA00001966"/>
    </source>
</evidence>
<evidence type="ECO:0000256" key="19">
    <source>
        <dbReference type="SAM" id="Phobius"/>
    </source>
</evidence>
<organism evidence="21 22">
    <name type="scientific">Leucobacter chromiireducens subsp. solipictus</name>
    <dbReference type="NCBI Taxonomy" id="398235"/>
    <lineage>
        <taxon>Bacteria</taxon>
        <taxon>Bacillati</taxon>
        <taxon>Actinomycetota</taxon>
        <taxon>Actinomycetes</taxon>
        <taxon>Micrococcales</taxon>
        <taxon>Microbacteriaceae</taxon>
        <taxon>Leucobacter</taxon>
    </lineage>
</organism>
<evidence type="ECO:0000313" key="21">
    <source>
        <dbReference type="EMBL" id="MBL3677900.1"/>
    </source>
</evidence>
<dbReference type="InterPro" id="IPR004358">
    <property type="entry name" value="Sig_transdc_His_kin-like_C"/>
</dbReference>
<evidence type="ECO:0000256" key="11">
    <source>
        <dbReference type="ARBA" id="ARBA00022777"/>
    </source>
</evidence>
<dbReference type="Proteomes" id="UP001645859">
    <property type="component" value="Unassembled WGS sequence"/>
</dbReference>
<protein>
    <recommendedName>
        <fullName evidence="5">Oxygen sensor histidine kinase NreB</fullName>
        <ecNumber evidence="4">2.7.13.3</ecNumber>
    </recommendedName>
    <alternativeName>
        <fullName evidence="17">Nitrogen regulation protein B</fullName>
    </alternativeName>
</protein>
<reference evidence="21 22" key="1">
    <citation type="submission" date="2018-09" db="EMBL/GenBank/DDBJ databases">
        <title>Comparative genomics of Leucobacter spp.</title>
        <authorList>
            <person name="Reis A.C."/>
            <person name="Kolvenbach B.A."/>
            <person name="Corvini P.F.X."/>
            <person name="Nunes O.C."/>
        </authorList>
    </citation>
    <scope>NUCLEOTIDE SEQUENCE [LARGE SCALE GENOMIC DNA]</scope>
    <source>
        <strain evidence="21 22">TAN 31504</strain>
    </source>
</reference>
<keyword evidence="19" id="KW-1133">Transmembrane helix</keyword>
<feature type="transmembrane region" description="Helical" evidence="19">
    <location>
        <begin position="134"/>
        <end position="155"/>
    </location>
</feature>
<feature type="domain" description="Histidine kinase/HSP90-like ATPase" evidence="20">
    <location>
        <begin position="330"/>
        <end position="439"/>
    </location>
</feature>
<comment type="caution">
    <text evidence="21">The sequence shown here is derived from an EMBL/GenBank/DDBJ whole genome shotgun (WGS) entry which is preliminary data.</text>
</comment>
<dbReference type="Pfam" id="PF07730">
    <property type="entry name" value="HisKA_3"/>
    <property type="match status" value="1"/>
</dbReference>
<evidence type="ECO:0000256" key="4">
    <source>
        <dbReference type="ARBA" id="ARBA00012438"/>
    </source>
</evidence>
<name>A0ABS1SBM3_9MICO</name>
<dbReference type="Pfam" id="PF02518">
    <property type="entry name" value="HATPase_c"/>
    <property type="match status" value="1"/>
</dbReference>
<dbReference type="SUPFAM" id="SSF89796">
    <property type="entry name" value="CoA-transferase family III (CaiB/BaiF)"/>
    <property type="match status" value="1"/>
</dbReference>
<keyword evidence="13" id="KW-0408">Iron</keyword>